<dbReference type="AlphaFoldDB" id="A0A834WFZ2"/>
<evidence type="ECO:0000259" key="1">
    <source>
        <dbReference type="Pfam" id="PF13456"/>
    </source>
</evidence>
<dbReference type="GO" id="GO:0003964">
    <property type="term" value="F:RNA-directed DNA polymerase activity"/>
    <property type="evidence" value="ECO:0007669"/>
    <property type="project" value="UniProtKB-KW"/>
</dbReference>
<keyword evidence="2" id="KW-0808">Transferase</keyword>
<dbReference type="Pfam" id="PF13456">
    <property type="entry name" value="RVT_3"/>
    <property type="match status" value="1"/>
</dbReference>
<evidence type="ECO:0000313" key="3">
    <source>
        <dbReference type="Proteomes" id="UP000634136"/>
    </source>
</evidence>
<name>A0A834WFZ2_9FABA</name>
<reference evidence="2" key="1">
    <citation type="submission" date="2020-09" db="EMBL/GenBank/DDBJ databases">
        <title>Genome-Enabled Discovery of Anthraquinone Biosynthesis in Senna tora.</title>
        <authorList>
            <person name="Kang S.-H."/>
            <person name="Pandey R.P."/>
            <person name="Lee C.-M."/>
            <person name="Sim J.-S."/>
            <person name="Jeong J.-T."/>
            <person name="Choi B.-S."/>
            <person name="Jung M."/>
            <person name="Ginzburg D."/>
            <person name="Zhao K."/>
            <person name="Won S.Y."/>
            <person name="Oh T.-J."/>
            <person name="Yu Y."/>
            <person name="Kim N.-H."/>
            <person name="Lee O.R."/>
            <person name="Lee T.-H."/>
            <person name="Bashyal P."/>
            <person name="Kim T.-S."/>
            <person name="Lee W.-H."/>
            <person name="Kawkins C."/>
            <person name="Kim C.-K."/>
            <person name="Kim J.S."/>
            <person name="Ahn B.O."/>
            <person name="Rhee S.Y."/>
            <person name="Sohng J.K."/>
        </authorList>
    </citation>
    <scope>NUCLEOTIDE SEQUENCE</scope>
    <source>
        <tissue evidence="2">Leaf</tissue>
    </source>
</reference>
<feature type="domain" description="RNase H type-1" evidence="1">
    <location>
        <begin position="14"/>
        <end position="51"/>
    </location>
</feature>
<gene>
    <name evidence="2" type="ORF">G2W53_027340</name>
</gene>
<keyword evidence="3" id="KW-1185">Reference proteome</keyword>
<comment type="caution">
    <text evidence="2">The sequence shown here is derived from an EMBL/GenBank/DDBJ whole genome shotgun (WGS) entry which is preliminary data.</text>
</comment>
<accession>A0A834WFZ2</accession>
<dbReference type="EMBL" id="JAAIUW010000008">
    <property type="protein sequence ID" value="KAF7821885.1"/>
    <property type="molecule type" value="Genomic_DNA"/>
</dbReference>
<keyword evidence="2" id="KW-0695">RNA-directed DNA polymerase</keyword>
<sequence>MLSWRERRGRDYVNPLANLVNSARGFLNRDWRVRLVHVYREANQVVDCIAGQALRIRMSEEFICNFPRLCGLLLLGDAFGTLFPRFVAV</sequence>
<dbReference type="OrthoDB" id="1391789at2759"/>
<dbReference type="GO" id="GO:0003676">
    <property type="term" value="F:nucleic acid binding"/>
    <property type="evidence" value="ECO:0007669"/>
    <property type="project" value="InterPro"/>
</dbReference>
<organism evidence="2 3">
    <name type="scientific">Senna tora</name>
    <dbReference type="NCBI Taxonomy" id="362788"/>
    <lineage>
        <taxon>Eukaryota</taxon>
        <taxon>Viridiplantae</taxon>
        <taxon>Streptophyta</taxon>
        <taxon>Embryophyta</taxon>
        <taxon>Tracheophyta</taxon>
        <taxon>Spermatophyta</taxon>
        <taxon>Magnoliopsida</taxon>
        <taxon>eudicotyledons</taxon>
        <taxon>Gunneridae</taxon>
        <taxon>Pentapetalae</taxon>
        <taxon>rosids</taxon>
        <taxon>fabids</taxon>
        <taxon>Fabales</taxon>
        <taxon>Fabaceae</taxon>
        <taxon>Caesalpinioideae</taxon>
        <taxon>Cassia clade</taxon>
        <taxon>Senna</taxon>
    </lineage>
</organism>
<keyword evidence="2" id="KW-0548">Nucleotidyltransferase</keyword>
<dbReference type="Proteomes" id="UP000634136">
    <property type="component" value="Unassembled WGS sequence"/>
</dbReference>
<proteinExistence type="predicted"/>
<dbReference type="InterPro" id="IPR002156">
    <property type="entry name" value="RNaseH_domain"/>
</dbReference>
<evidence type="ECO:0000313" key="2">
    <source>
        <dbReference type="EMBL" id="KAF7821885.1"/>
    </source>
</evidence>
<protein>
    <submittedName>
        <fullName evidence="2">Putative non-LTR retroelement reverse transcriptase</fullName>
    </submittedName>
</protein>
<dbReference type="GO" id="GO:0004523">
    <property type="term" value="F:RNA-DNA hybrid ribonuclease activity"/>
    <property type="evidence" value="ECO:0007669"/>
    <property type="project" value="InterPro"/>
</dbReference>